<dbReference type="PROSITE" id="PS50975">
    <property type="entry name" value="ATP_GRASP"/>
    <property type="match status" value="1"/>
</dbReference>
<dbReference type="InterPro" id="IPR048764">
    <property type="entry name" value="PylC_N"/>
</dbReference>
<evidence type="ECO:0000259" key="5">
    <source>
        <dbReference type="PROSITE" id="PS50975"/>
    </source>
</evidence>
<name>A0AA40ITZ8_CLONO</name>
<dbReference type="InterPro" id="IPR011761">
    <property type="entry name" value="ATP-grasp"/>
</dbReference>
<dbReference type="GO" id="GO:0005524">
    <property type="term" value="F:ATP binding"/>
    <property type="evidence" value="ECO:0007669"/>
    <property type="project" value="UniProtKB-UniRule"/>
</dbReference>
<reference evidence="6 7" key="1">
    <citation type="submission" date="2014-02" db="EMBL/GenBank/DDBJ databases">
        <title>Plasmidome dynamics in the species complex Clostridium novyi sensu lato converts strains of independent lineages into distinctly different pathogens.</title>
        <authorList>
            <person name="Skarin H."/>
            <person name="Segerman B."/>
        </authorList>
    </citation>
    <scope>NUCLEOTIDE SEQUENCE [LARGE SCALE GENOMIC DNA]</scope>
    <source>
        <strain evidence="6 7">ATCC 27606</strain>
    </source>
</reference>
<evidence type="ECO:0000313" key="7">
    <source>
        <dbReference type="Proteomes" id="UP000027770"/>
    </source>
</evidence>
<dbReference type="InterPro" id="IPR013815">
    <property type="entry name" value="ATP_grasp_subdomain_1"/>
</dbReference>
<keyword evidence="2 4" id="KW-0547">Nucleotide-binding</keyword>
<proteinExistence type="predicted"/>
<dbReference type="Gene3D" id="3.30.1490.20">
    <property type="entry name" value="ATP-grasp fold, A domain"/>
    <property type="match status" value="1"/>
</dbReference>
<dbReference type="Gene3D" id="3.40.50.20">
    <property type="match status" value="1"/>
</dbReference>
<keyword evidence="3 4" id="KW-0067">ATP-binding</keyword>
<protein>
    <submittedName>
        <fullName evidence="6">Carbamoyl phosphate synthase-like protein</fullName>
    </submittedName>
</protein>
<accession>A0AA40ITZ8</accession>
<dbReference type="PANTHER" id="PTHR43585:SF2">
    <property type="entry name" value="ATP-GRASP ENZYME FSQD"/>
    <property type="match status" value="1"/>
</dbReference>
<evidence type="ECO:0000256" key="1">
    <source>
        <dbReference type="ARBA" id="ARBA00022598"/>
    </source>
</evidence>
<keyword evidence="7" id="KW-1185">Reference proteome</keyword>
<dbReference type="Proteomes" id="UP000027770">
    <property type="component" value="Unassembled WGS sequence"/>
</dbReference>
<dbReference type="PROSITE" id="PS00867">
    <property type="entry name" value="CPSASE_2"/>
    <property type="match status" value="1"/>
</dbReference>
<dbReference type="Gene3D" id="3.30.470.20">
    <property type="entry name" value="ATP-grasp fold, B domain"/>
    <property type="match status" value="1"/>
</dbReference>
<dbReference type="RefSeq" id="WP_039219652.1">
    <property type="nucleotide sequence ID" value="NZ_JENW01000083.1"/>
</dbReference>
<gene>
    <name evidence="6" type="ORF">Z959_11700</name>
</gene>
<dbReference type="GO" id="GO:0046872">
    <property type="term" value="F:metal ion binding"/>
    <property type="evidence" value="ECO:0007669"/>
    <property type="project" value="InterPro"/>
</dbReference>
<dbReference type="Pfam" id="PF21360">
    <property type="entry name" value="PylC-like_N"/>
    <property type="match status" value="1"/>
</dbReference>
<dbReference type="InterPro" id="IPR003806">
    <property type="entry name" value="ATP-grasp_PylC-type"/>
</dbReference>
<keyword evidence="1" id="KW-0436">Ligase</keyword>
<feature type="domain" description="ATP-grasp" evidence="5">
    <location>
        <begin position="111"/>
        <end position="295"/>
    </location>
</feature>
<evidence type="ECO:0000313" key="6">
    <source>
        <dbReference type="EMBL" id="KEI15799.1"/>
    </source>
</evidence>
<sequence length="319" mass="37426">MNILLTAIGKRVQLIKHLRKEFNVIGTDVGELAPTINFVDKFYKIPKFNETQYLKNLLDICNNEKVDVLIPLYELEFKILSKNRYKFKKIGTELLLSNSKIIDICNNKYSTYEFLNDSIKCPKVYYERDIEFIIKEKMEQIFPLIIKPKNGMGSNGVFKINDLRELEFFKEYVKEPIIQEYIDGEEYTVDVLCDLNGKPVYIVPRKRLEVRSGEVSKSRTIYDNNIINQTLKIIDKFNAINVDGIRLMGPLTLQFFKTNENEIYFLEINPRLGGGVPLSFEAGANYSIAIKRMINKEKLEYKKYFKELTMLRFDDAIYF</sequence>
<dbReference type="EMBL" id="JENW01000083">
    <property type="protein sequence ID" value="KEI15799.1"/>
    <property type="molecule type" value="Genomic_DNA"/>
</dbReference>
<organism evidence="6 7">
    <name type="scientific">Clostridium novyi B str. ATCC 27606</name>
    <dbReference type="NCBI Taxonomy" id="1443123"/>
    <lineage>
        <taxon>Bacteria</taxon>
        <taxon>Bacillati</taxon>
        <taxon>Bacillota</taxon>
        <taxon>Clostridia</taxon>
        <taxon>Eubacteriales</taxon>
        <taxon>Clostridiaceae</taxon>
        <taxon>Clostridium</taxon>
    </lineage>
</organism>
<comment type="caution">
    <text evidence="6">The sequence shown here is derived from an EMBL/GenBank/DDBJ whole genome shotgun (WGS) entry which is preliminary data.</text>
</comment>
<dbReference type="PANTHER" id="PTHR43585">
    <property type="entry name" value="FUMIPYRROLE BIOSYNTHESIS PROTEIN C"/>
    <property type="match status" value="1"/>
</dbReference>
<evidence type="ECO:0000256" key="3">
    <source>
        <dbReference type="ARBA" id="ARBA00022840"/>
    </source>
</evidence>
<evidence type="ECO:0000256" key="4">
    <source>
        <dbReference type="PROSITE-ProRule" id="PRU00409"/>
    </source>
</evidence>
<dbReference type="InterPro" id="IPR005479">
    <property type="entry name" value="CPAse_ATP-bd"/>
</dbReference>
<dbReference type="NCBIfam" id="NF009403">
    <property type="entry name" value="PRK12767.1-2"/>
    <property type="match status" value="1"/>
</dbReference>
<dbReference type="Pfam" id="PF02655">
    <property type="entry name" value="ATP-grasp_3"/>
    <property type="match status" value="1"/>
</dbReference>
<dbReference type="GO" id="GO:0016874">
    <property type="term" value="F:ligase activity"/>
    <property type="evidence" value="ECO:0007669"/>
    <property type="project" value="UniProtKB-KW"/>
</dbReference>
<dbReference type="InterPro" id="IPR052032">
    <property type="entry name" value="ATP-dep_AA_Ligase"/>
</dbReference>
<dbReference type="SUPFAM" id="SSF56059">
    <property type="entry name" value="Glutathione synthetase ATP-binding domain-like"/>
    <property type="match status" value="1"/>
</dbReference>
<dbReference type="AlphaFoldDB" id="A0AA40ITZ8"/>
<evidence type="ECO:0000256" key="2">
    <source>
        <dbReference type="ARBA" id="ARBA00022741"/>
    </source>
</evidence>